<feature type="domain" description="F-box" evidence="1">
    <location>
        <begin position="75"/>
        <end position="116"/>
    </location>
</feature>
<comment type="caution">
    <text evidence="2">The sequence shown here is derived from an EMBL/GenBank/DDBJ whole genome shotgun (WGS) entry which is preliminary data.</text>
</comment>
<evidence type="ECO:0000259" key="1">
    <source>
        <dbReference type="SMART" id="SM00256"/>
    </source>
</evidence>
<organism evidence="2 3">
    <name type="scientific">Dichanthelium oligosanthes</name>
    <dbReference type="NCBI Taxonomy" id="888268"/>
    <lineage>
        <taxon>Eukaryota</taxon>
        <taxon>Viridiplantae</taxon>
        <taxon>Streptophyta</taxon>
        <taxon>Embryophyta</taxon>
        <taxon>Tracheophyta</taxon>
        <taxon>Spermatophyta</taxon>
        <taxon>Magnoliopsida</taxon>
        <taxon>Liliopsida</taxon>
        <taxon>Poales</taxon>
        <taxon>Poaceae</taxon>
        <taxon>PACMAD clade</taxon>
        <taxon>Panicoideae</taxon>
        <taxon>Panicodae</taxon>
        <taxon>Paniceae</taxon>
        <taxon>Dichantheliinae</taxon>
        <taxon>Dichanthelium</taxon>
    </lineage>
</organism>
<accession>A0A1E5V5P1</accession>
<dbReference type="InterPro" id="IPR001810">
    <property type="entry name" value="F-box_dom"/>
</dbReference>
<dbReference type="PANTHER" id="PTHR31264:SF3">
    <property type="entry name" value="OS07G0554100 PROTEIN"/>
    <property type="match status" value="1"/>
</dbReference>
<dbReference type="Proteomes" id="UP000095767">
    <property type="component" value="Unassembled WGS sequence"/>
</dbReference>
<evidence type="ECO:0000313" key="2">
    <source>
        <dbReference type="EMBL" id="OEL20418.1"/>
    </source>
</evidence>
<dbReference type="OrthoDB" id="685304at2759"/>
<reference evidence="2 3" key="1">
    <citation type="submission" date="2016-09" db="EMBL/GenBank/DDBJ databases">
        <title>The draft genome of Dichanthelium oligosanthes: A C3 panicoid grass species.</title>
        <authorList>
            <person name="Studer A.J."/>
            <person name="Schnable J.C."/>
            <person name="Brutnell T.P."/>
        </authorList>
    </citation>
    <scope>NUCLEOTIDE SEQUENCE [LARGE SCALE GENOMIC DNA]</scope>
    <source>
        <strain evidence="3">cv. Kellogg 1175</strain>
        <tissue evidence="2">Leaf</tissue>
    </source>
</reference>
<dbReference type="PANTHER" id="PTHR31264">
    <property type="entry name" value="OS07G0554500 PROTEIN-RELATED"/>
    <property type="match status" value="1"/>
</dbReference>
<sequence length="465" mass="52705">MGMASLLRTILRLFKAKARGAKLLDLHDDLLREILLRIGFPADLIRASAACNTFRRLVTEPSFSRQETKRPPPALTDDLLEEIFLRVGSPADLARASTACVSFRRLINEPSFLRRYRATHPPLLLGFVCNAGLICADPPHPSYAAARSHAHAADFSFNDYLPPGRGLRWCPSDVRDGRVLLFSMPKHKEHILFGICPGLAVCDPLSRRYMLLPPIPDDLVASVQVVEQSTDSCEFLLVPSGHEELETSFRVISYTCCMTRLVVFIYSSVSGYWSVTTSPTWHSLGLNVLPPDFLELEKTQRVYGCFYWKVYKMNKLLKLDMNIMEFSVNDLPPDHADRNVVIVEGGEGKVAMFSQMIDNFTSVEYYTFLQDGNEWHMKNTITLPFNYNTHIRGPRSYGSVEGYIFLVGFLKGQETKHTAYFSLEIKTFNIERICTMRFPCGGYPYFGLPPFMSPARIQGYDEVGF</sequence>
<evidence type="ECO:0000313" key="3">
    <source>
        <dbReference type="Proteomes" id="UP000095767"/>
    </source>
</evidence>
<dbReference type="SUPFAM" id="SSF81383">
    <property type="entry name" value="F-box domain"/>
    <property type="match status" value="2"/>
</dbReference>
<dbReference type="Pfam" id="PF00646">
    <property type="entry name" value="F-box"/>
    <property type="match status" value="1"/>
</dbReference>
<dbReference type="SMART" id="SM00256">
    <property type="entry name" value="FBOX"/>
    <property type="match status" value="2"/>
</dbReference>
<protein>
    <recommendedName>
        <fullName evidence="1">F-box domain-containing protein</fullName>
    </recommendedName>
</protein>
<keyword evidence="3" id="KW-1185">Reference proteome</keyword>
<gene>
    <name evidence="2" type="ORF">BAE44_0018564</name>
</gene>
<proteinExistence type="predicted"/>
<name>A0A1E5V5P1_9POAL</name>
<dbReference type="STRING" id="888268.A0A1E5V5P1"/>
<dbReference type="InterPro" id="IPR036047">
    <property type="entry name" value="F-box-like_dom_sf"/>
</dbReference>
<dbReference type="AlphaFoldDB" id="A0A1E5V5P1"/>
<feature type="domain" description="F-box" evidence="1">
    <location>
        <begin position="26"/>
        <end position="67"/>
    </location>
</feature>
<dbReference type="EMBL" id="LWDX02050751">
    <property type="protein sequence ID" value="OEL20418.1"/>
    <property type="molecule type" value="Genomic_DNA"/>
</dbReference>